<evidence type="ECO:0000256" key="15">
    <source>
        <dbReference type="SAM" id="MobiDB-lite"/>
    </source>
</evidence>
<evidence type="ECO:0000256" key="3">
    <source>
        <dbReference type="ARBA" id="ARBA00012485"/>
    </source>
</evidence>
<dbReference type="GO" id="GO:0000209">
    <property type="term" value="P:protein polyubiquitination"/>
    <property type="evidence" value="ECO:0007669"/>
    <property type="project" value="InterPro"/>
</dbReference>
<dbReference type="GeneID" id="115876300"/>
<dbReference type="KEGG" id="soy:115876300"/>
<dbReference type="Gene3D" id="3.30.2160.10">
    <property type="entry name" value="Hect, E3 ligase catalytic domain"/>
    <property type="match status" value="1"/>
</dbReference>
<evidence type="ECO:0000313" key="18">
    <source>
        <dbReference type="RefSeq" id="XP_030747886.1"/>
    </source>
</evidence>
<dbReference type="OrthoDB" id="8068875at2759"/>
<keyword evidence="18" id="KW-0436">Ligase</keyword>
<organism evidence="17 18">
    <name type="scientific">Sitophilus oryzae</name>
    <name type="common">Rice weevil</name>
    <name type="synonym">Curculio oryzae</name>
    <dbReference type="NCBI Taxonomy" id="7048"/>
    <lineage>
        <taxon>Eukaryota</taxon>
        <taxon>Metazoa</taxon>
        <taxon>Ecdysozoa</taxon>
        <taxon>Arthropoda</taxon>
        <taxon>Hexapoda</taxon>
        <taxon>Insecta</taxon>
        <taxon>Pterygota</taxon>
        <taxon>Neoptera</taxon>
        <taxon>Endopterygota</taxon>
        <taxon>Coleoptera</taxon>
        <taxon>Polyphaga</taxon>
        <taxon>Cucujiformia</taxon>
        <taxon>Curculionidae</taxon>
        <taxon>Dryophthorinae</taxon>
        <taxon>Sitophilus</taxon>
    </lineage>
</organism>
<dbReference type="GO" id="GO:0006511">
    <property type="term" value="P:ubiquitin-dependent protein catabolic process"/>
    <property type="evidence" value="ECO:0007669"/>
    <property type="project" value="TreeGrafter"/>
</dbReference>
<dbReference type="AlphaFoldDB" id="A0A6J2X9M3"/>
<dbReference type="PROSITE" id="PS50237">
    <property type="entry name" value="HECT"/>
    <property type="match status" value="1"/>
</dbReference>
<dbReference type="CDD" id="cd00078">
    <property type="entry name" value="HECTc"/>
    <property type="match status" value="1"/>
</dbReference>
<dbReference type="SMART" id="SM00119">
    <property type="entry name" value="HECTc"/>
    <property type="match status" value="1"/>
</dbReference>
<evidence type="ECO:0000256" key="11">
    <source>
        <dbReference type="ARBA" id="ARBA00077269"/>
    </source>
</evidence>
<evidence type="ECO:0000259" key="16">
    <source>
        <dbReference type="PROSITE" id="PS50237"/>
    </source>
</evidence>
<comment type="catalytic activity">
    <reaction evidence="1">
        <text>S-ubiquitinyl-[E2 ubiquitin-conjugating enzyme]-L-cysteine + [acceptor protein]-L-lysine = [E2 ubiquitin-conjugating enzyme]-L-cysteine + N(6)-ubiquitinyl-[acceptor protein]-L-lysine.</text>
        <dbReference type="EC" id="2.3.2.26"/>
    </reaction>
</comment>
<comment type="pathway">
    <text evidence="2">Protein modification; protein ubiquitination.</text>
</comment>
<evidence type="ECO:0000256" key="6">
    <source>
        <dbReference type="ARBA" id="ARBA00022786"/>
    </source>
</evidence>
<dbReference type="Pfam" id="PF00632">
    <property type="entry name" value="HECT"/>
    <property type="match status" value="1"/>
</dbReference>
<evidence type="ECO:0000256" key="9">
    <source>
        <dbReference type="ARBA" id="ARBA00063372"/>
    </source>
</evidence>
<feature type="region of interest" description="Disordered" evidence="15">
    <location>
        <begin position="1"/>
        <end position="33"/>
    </location>
</feature>
<dbReference type="PROSITE" id="PS50096">
    <property type="entry name" value="IQ"/>
    <property type="match status" value="1"/>
</dbReference>
<evidence type="ECO:0000256" key="13">
    <source>
        <dbReference type="PROSITE-ProRule" id="PRU00104"/>
    </source>
</evidence>
<dbReference type="Gene3D" id="3.90.1750.10">
    <property type="entry name" value="Hect, E3 ligase catalytic domains"/>
    <property type="match status" value="1"/>
</dbReference>
<protein>
    <recommendedName>
        <fullName evidence="10">Ubiquitin-protein ligase E3C</fullName>
        <ecNumber evidence="3">2.3.2.26</ecNumber>
    </recommendedName>
    <alternativeName>
        <fullName evidence="11">HECT-type ubiquitin transferase E3C</fullName>
    </alternativeName>
    <alternativeName>
        <fullName evidence="12">RTA-associated ubiquitin ligase</fullName>
    </alternativeName>
</protein>
<feature type="coiled-coil region" evidence="14">
    <location>
        <begin position="34"/>
        <end position="91"/>
    </location>
</feature>
<feature type="active site" description="Glycyl thioester intermediate" evidence="13">
    <location>
        <position position="936"/>
    </location>
</feature>
<dbReference type="GO" id="GO:0009966">
    <property type="term" value="P:regulation of signal transduction"/>
    <property type="evidence" value="ECO:0007669"/>
    <property type="project" value="UniProtKB-ARBA"/>
</dbReference>
<dbReference type="InterPro" id="IPR044611">
    <property type="entry name" value="E3A/B/C-like"/>
</dbReference>
<dbReference type="Gene3D" id="3.30.2410.10">
    <property type="entry name" value="Hect, E3 ligase catalytic domain"/>
    <property type="match status" value="1"/>
</dbReference>
<keyword evidence="5" id="KW-0808">Transferase</keyword>
<evidence type="ECO:0000256" key="2">
    <source>
        <dbReference type="ARBA" id="ARBA00004906"/>
    </source>
</evidence>
<name>A0A6J2X9M3_SITOR</name>
<evidence type="ECO:0000256" key="8">
    <source>
        <dbReference type="ARBA" id="ARBA00061050"/>
    </source>
</evidence>
<keyword evidence="7" id="KW-0832">Ubl conjugation</keyword>
<comment type="subunit">
    <text evidence="9">Interacts with 26S proteasomes. Interacts (via the HECT domain) with UBE2D1 and, less efficiently, with UBE2L3.</text>
</comment>
<dbReference type="EC" id="2.3.2.26" evidence="3"/>
<dbReference type="GO" id="GO:0016874">
    <property type="term" value="F:ligase activity"/>
    <property type="evidence" value="ECO:0007669"/>
    <property type="project" value="UniProtKB-KW"/>
</dbReference>
<dbReference type="Proteomes" id="UP000504635">
    <property type="component" value="Unplaced"/>
</dbReference>
<evidence type="ECO:0000256" key="10">
    <source>
        <dbReference type="ARBA" id="ARBA00067506"/>
    </source>
</evidence>
<dbReference type="GO" id="GO:0061630">
    <property type="term" value="F:ubiquitin protein ligase activity"/>
    <property type="evidence" value="ECO:0007669"/>
    <property type="project" value="UniProtKB-EC"/>
</dbReference>
<evidence type="ECO:0000256" key="12">
    <source>
        <dbReference type="ARBA" id="ARBA00081642"/>
    </source>
</evidence>
<evidence type="ECO:0000256" key="1">
    <source>
        <dbReference type="ARBA" id="ARBA00000885"/>
    </source>
</evidence>
<dbReference type="InterPro" id="IPR035983">
    <property type="entry name" value="Hect_E3_ubiquitin_ligase"/>
</dbReference>
<reference evidence="18" key="1">
    <citation type="submission" date="2025-08" db="UniProtKB">
        <authorList>
            <consortium name="RefSeq"/>
        </authorList>
    </citation>
    <scope>IDENTIFICATION</scope>
    <source>
        <tissue evidence="18">Gonads</tissue>
    </source>
</reference>
<keyword evidence="14" id="KW-0175">Coiled coil</keyword>
<keyword evidence="4" id="KW-1017">Isopeptide bond</keyword>
<proteinExistence type="inferred from homology"/>
<dbReference type="SUPFAM" id="SSF56204">
    <property type="entry name" value="Hect, E3 ligase catalytic domain"/>
    <property type="match status" value="1"/>
</dbReference>
<keyword evidence="6 13" id="KW-0833">Ubl conjugation pathway</keyword>
<dbReference type="InterPro" id="IPR000569">
    <property type="entry name" value="HECT_dom"/>
</dbReference>
<gene>
    <name evidence="18" type="primary">LOC115876300</name>
</gene>
<dbReference type="PANTHER" id="PTHR45700">
    <property type="entry name" value="UBIQUITIN-PROTEIN LIGASE E3C"/>
    <property type="match status" value="1"/>
</dbReference>
<dbReference type="FunCoup" id="A0A6J2X9M3">
    <property type="interactions" value="2427"/>
</dbReference>
<accession>A0A6J2X9M3</accession>
<feature type="domain" description="HECT" evidence="16">
    <location>
        <begin position="633"/>
        <end position="968"/>
    </location>
</feature>
<evidence type="ECO:0000313" key="17">
    <source>
        <dbReference type="Proteomes" id="UP000504635"/>
    </source>
</evidence>
<dbReference type="FunFam" id="3.30.2160.10:FF:000002">
    <property type="entry name" value="Putative Ubiquitin-protein ligase E3C"/>
    <property type="match status" value="1"/>
</dbReference>
<dbReference type="FunFam" id="3.30.2410.10:FF:000011">
    <property type="entry name" value="Putative Ubiquitin-protein ligase E3C"/>
    <property type="match status" value="1"/>
</dbReference>
<sequence>MAFKMNYSFEGNTKTRPEQNLSGASKKLTRDTLLQKTQEERRKRQEQRLKLKSAEFLQSHIRSYLVRKHIKEQQRNEYNQLANSISIYEKLKKLLFFYDSQTDPFKLYTLAREILRIENEINPILSTNTQLCWTVKRFLVLCMKNFQNREMTEVMLKCVTAFSDNAEIIFYLIRKGYYSYLRMIFDIRLEQYLQEIMSLIYRPFKYLNDLGPSQDLVLTEFCNDFLKPTITSNIKMYLIPYLKEKLDSVYYDKLIRYLNSIYYISNGNSIFYCILALEPLDYEPNYDSIQVLSKLSRGMYRLKPSLDLTEDSDYDDDDDDCILISDDELLLSEYLNILNNPNKVKKWLHLFEYNSDDDMMLSAYIQFCHNLLLVYKDSIRKYLLLYKLGLSSIFLKKIWSTISKKRSNDLQINCPSLVSWKDCHTQLSVFCDMFTFYTETLTDKENSDTSETFTQDDLHMMSKLLKSTAIDLIEIAFPMCKQSSVAVTPEISHLYQSCLNCVKMLYTLDMRKQFCPPGFWIAKKVPISLSDIAKKNYLHKTSIPFGGIVSTYEDDTQLPPLSTIEQRSLAILQELPFLVPFNTRVLLLRELCRYSLGENEYQRMHHELMNDSTVVIRRNYLYEDAFEKISQKSESDLRHRLRIQFINNVGLEEAGIDGGGIFKEFINEVLKTAFDPNRGFFLMTADNALYPNPNVNLIVENFTEHYNFIGRLVGKAIFENILVDLPLAEFFLAKLLVDRASACYLKSLDPVLYRNLLYLRDFNGDVSDLGLDFTTVNNDLGETRIMDLKPNGRNIPVTNENRLEYIQRLADLKLNGQTKRQCVAFRDGLNSVVPLLWLRLFNHKELQVIIGGDTQEIDLADMRAHTVYSGDFTAEHPTMLMFWRILYSFTDIQKRQLLKFVTSCSRPPLLGFKELNPQFCIQSSGTENRMPTASTCLNLLKIPIIKDEETMRSKILGAIEQQAGFELS</sequence>
<comment type="similarity">
    <text evidence="8">Belongs to the UBE3C family.</text>
</comment>
<evidence type="ECO:0000256" key="7">
    <source>
        <dbReference type="ARBA" id="ARBA00022843"/>
    </source>
</evidence>
<evidence type="ECO:0000256" key="5">
    <source>
        <dbReference type="ARBA" id="ARBA00022679"/>
    </source>
</evidence>
<dbReference type="InParanoid" id="A0A6J2X9M3"/>
<feature type="compositionally biased region" description="Polar residues" evidence="15">
    <location>
        <begin position="9"/>
        <end position="23"/>
    </location>
</feature>
<evidence type="ECO:0000256" key="14">
    <source>
        <dbReference type="SAM" id="Coils"/>
    </source>
</evidence>
<keyword evidence="17" id="KW-1185">Reference proteome</keyword>
<dbReference type="RefSeq" id="XP_030747886.1">
    <property type="nucleotide sequence ID" value="XM_030892026.1"/>
</dbReference>
<dbReference type="PANTHER" id="PTHR45700:SF2">
    <property type="entry name" value="UBIQUITIN-PROTEIN LIGASE E3C"/>
    <property type="match status" value="1"/>
</dbReference>
<evidence type="ECO:0000256" key="4">
    <source>
        <dbReference type="ARBA" id="ARBA00022499"/>
    </source>
</evidence>
<dbReference type="FunFam" id="3.90.1750.10:FF:000014">
    <property type="entry name" value="Putative Ubiquitin-protein ligase E3C"/>
    <property type="match status" value="1"/>
</dbReference>